<proteinExistence type="predicted"/>
<dbReference type="Pfam" id="PF02470">
    <property type="entry name" value="MlaD"/>
    <property type="match status" value="1"/>
</dbReference>
<sequence>MIMSDEQNTPDDIDVTKLPPKKSRRFAGQRSARSIGILGLVVLVMVSLSTFYLKDLPLLGAAPQYTVQFDEAAGVQAGNEVRVAGVRVGEVTEVKLNGDHVLMKLRVADTWIGDRTQATIQIKTVLGQKYIALNPLGTEKADPRVVLTDTIAPYDVIEAFSDATDQIENVDTDQVAKALGELSDVFTATADDIGPSLEGIARLSKTIASRDDEVRRLLKATRDSSQILADRNEEFTRLIAGAGILLKELNNRQQSISALLASTESLSLALTGIVKDNEKQIGPVLDSLRGVTDLLTAQNKNIRSTIQNMAPFYRLYANVLGNGRWFEAVVTNLLPPALPAQNTTRLPNMQKNLTSGGTGG</sequence>
<dbReference type="Proteomes" id="UP001500822">
    <property type="component" value="Unassembled WGS sequence"/>
</dbReference>
<dbReference type="PANTHER" id="PTHR33371">
    <property type="entry name" value="INTERMEMBRANE PHOSPHOLIPID TRANSPORT SYSTEM BINDING PROTEIN MLAD-RELATED"/>
    <property type="match status" value="1"/>
</dbReference>
<dbReference type="PRINTS" id="PR01782">
    <property type="entry name" value="MCEVIRFACTOR"/>
</dbReference>
<dbReference type="Pfam" id="PF11887">
    <property type="entry name" value="Mce4_CUP1"/>
    <property type="match status" value="1"/>
</dbReference>
<accession>A0ABP8Z1T7</accession>
<dbReference type="NCBIfam" id="TIGR00996">
    <property type="entry name" value="Mtu_fam_mce"/>
    <property type="match status" value="1"/>
</dbReference>
<evidence type="ECO:0000259" key="4">
    <source>
        <dbReference type="Pfam" id="PF11887"/>
    </source>
</evidence>
<evidence type="ECO:0000256" key="2">
    <source>
        <dbReference type="SAM" id="Phobius"/>
    </source>
</evidence>
<dbReference type="InterPro" id="IPR005693">
    <property type="entry name" value="Mce"/>
</dbReference>
<evidence type="ECO:0000259" key="3">
    <source>
        <dbReference type="Pfam" id="PF02470"/>
    </source>
</evidence>
<feature type="domain" description="Mammalian cell entry C-terminal" evidence="4">
    <location>
        <begin position="155"/>
        <end position="324"/>
    </location>
</feature>
<dbReference type="InterPro" id="IPR052336">
    <property type="entry name" value="MlaD_Phospholipid_Transporter"/>
</dbReference>
<feature type="region of interest" description="Disordered" evidence="1">
    <location>
        <begin position="341"/>
        <end position="360"/>
    </location>
</feature>
<dbReference type="InterPro" id="IPR003399">
    <property type="entry name" value="Mce/MlaD"/>
</dbReference>
<evidence type="ECO:0000313" key="6">
    <source>
        <dbReference type="Proteomes" id="UP001500822"/>
    </source>
</evidence>
<keyword evidence="2" id="KW-0472">Membrane</keyword>
<comment type="caution">
    <text evidence="5">The sequence shown here is derived from an EMBL/GenBank/DDBJ whole genome shotgun (WGS) entry which is preliminary data.</text>
</comment>
<gene>
    <name evidence="5" type="ORF">GCM10023217_11170</name>
</gene>
<dbReference type="EMBL" id="BAABIE010000004">
    <property type="protein sequence ID" value="GAA4744087.1"/>
    <property type="molecule type" value="Genomic_DNA"/>
</dbReference>
<organism evidence="5 6">
    <name type="scientific">Gordonia alkaliphila</name>
    <dbReference type="NCBI Taxonomy" id="1053547"/>
    <lineage>
        <taxon>Bacteria</taxon>
        <taxon>Bacillati</taxon>
        <taxon>Actinomycetota</taxon>
        <taxon>Actinomycetes</taxon>
        <taxon>Mycobacteriales</taxon>
        <taxon>Gordoniaceae</taxon>
        <taxon>Gordonia</taxon>
    </lineage>
</organism>
<dbReference type="InterPro" id="IPR024516">
    <property type="entry name" value="Mce_C"/>
</dbReference>
<dbReference type="PANTHER" id="PTHR33371:SF18">
    <property type="entry name" value="MCE-FAMILY PROTEIN MCE3C"/>
    <property type="match status" value="1"/>
</dbReference>
<keyword evidence="2" id="KW-0812">Transmembrane</keyword>
<keyword evidence="6" id="KW-1185">Reference proteome</keyword>
<keyword evidence="2" id="KW-1133">Transmembrane helix</keyword>
<protein>
    <submittedName>
        <fullName evidence="5">MCE family protein</fullName>
    </submittedName>
</protein>
<name>A0ABP8Z1T7_9ACTN</name>
<evidence type="ECO:0000313" key="5">
    <source>
        <dbReference type="EMBL" id="GAA4744087.1"/>
    </source>
</evidence>
<feature type="transmembrane region" description="Helical" evidence="2">
    <location>
        <begin position="31"/>
        <end position="53"/>
    </location>
</feature>
<reference evidence="6" key="1">
    <citation type="journal article" date="2019" name="Int. J. Syst. Evol. Microbiol.">
        <title>The Global Catalogue of Microorganisms (GCM) 10K type strain sequencing project: providing services to taxonomists for standard genome sequencing and annotation.</title>
        <authorList>
            <consortium name="The Broad Institute Genomics Platform"/>
            <consortium name="The Broad Institute Genome Sequencing Center for Infectious Disease"/>
            <person name="Wu L."/>
            <person name="Ma J."/>
        </authorList>
    </citation>
    <scope>NUCLEOTIDE SEQUENCE [LARGE SCALE GENOMIC DNA]</scope>
    <source>
        <strain evidence="6">JCM 18077</strain>
    </source>
</reference>
<feature type="domain" description="Mce/MlaD" evidence="3">
    <location>
        <begin position="63"/>
        <end position="135"/>
    </location>
</feature>
<evidence type="ECO:0000256" key="1">
    <source>
        <dbReference type="SAM" id="MobiDB-lite"/>
    </source>
</evidence>